<evidence type="ECO:0000313" key="1">
    <source>
        <dbReference type="EMBL" id="KKM65650.1"/>
    </source>
</evidence>
<accession>A0A0F9LMP8</accession>
<proteinExistence type="predicted"/>
<gene>
    <name evidence="1" type="ORF">LCGC14_1489130</name>
</gene>
<comment type="caution">
    <text evidence="1">The sequence shown here is derived from an EMBL/GenBank/DDBJ whole genome shotgun (WGS) entry which is preliminary data.</text>
</comment>
<reference evidence="1" key="1">
    <citation type="journal article" date="2015" name="Nature">
        <title>Complex archaea that bridge the gap between prokaryotes and eukaryotes.</title>
        <authorList>
            <person name="Spang A."/>
            <person name="Saw J.H."/>
            <person name="Jorgensen S.L."/>
            <person name="Zaremba-Niedzwiedzka K."/>
            <person name="Martijn J."/>
            <person name="Lind A.E."/>
            <person name="van Eijk R."/>
            <person name="Schleper C."/>
            <person name="Guy L."/>
            <person name="Ettema T.J."/>
        </authorList>
    </citation>
    <scope>NUCLEOTIDE SEQUENCE</scope>
</reference>
<name>A0A0F9LMP8_9ZZZZ</name>
<protein>
    <submittedName>
        <fullName evidence="1">Uncharacterized protein</fullName>
    </submittedName>
</protein>
<sequence length="72" mass="7568">MPDTNGALGTIFDILTTGSPLKTKPVRDAVQAIAGALLVFPDPTTQGFGVALEGLVKVFEKRAQAKGKRSKK</sequence>
<dbReference type="AlphaFoldDB" id="A0A0F9LMP8"/>
<organism evidence="1">
    <name type="scientific">marine sediment metagenome</name>
    <dbReference type="NCBI Taxonomy" id="412755"/>
    <lineage>
        <taxon>unclassified sequences</taxon>
        <taxon>metagenomes</taxon>
        <taxon>ecological metagenomes</taxon>
    </lineage>
</organism>
<dbReference type="EMBL" id="LAZR01010688">
    <property type="protein sequence ID" value="KKM65650.1"/>
    <property type="molecule type" value="Genomic_DNA"/>
</dbReference>